<sequence length="126" mass="14114">MTVFVFGNAALEQDSLPLCILPELQKKFPQIEFRALDPNEEWDAPKEMIVIDTVMGIKDITVFDGLEQFSAAPRVSLHDFDAYANLRLLSKLDKLKSIKIIGVPADIDRDNAIRQICAIIAKRGSN</sequence>
<accession>A0A1F4WGX2</accession>
<evidence type="ECO:0000313" key="1">
    <source>
        <dbReference type="EMBL" id="OGC68641.1"/>
    </source>
</evidence>
<name>A0A1F4WGX2_UNCKA</name>
<dbReference type="Proteomes" id="UP000176492">
    <property type="component" value="Unassembled WGS sequence"/>
</dbReference>
<evidence type="ECO:0008006" key="3">
    <source>
        <dbReference type="Google" id="ProtNLM"/>
    </source>
</evidence>
<proteinExistence type="predicted"/>
<dbReference type="AlphaFoldDB" id="A0A1F4WGX2"/>
<comment type="caution">
    <text evidence="1">The sequence shown here is derived from an EMBL/GenBank/DDBJ whole genome shotgun (WGS) entry which is preliminary data.</text>
</comment>
<organism evidence="1 2">
    <name type="scientific">candidate division WWE3 bacterium RIFCSPLOWO2_02_FULL_53_10</name>
    <dbReference type="NCBI Taxonomy" id="1802629"/>
    <lineage>
        <taxon>Bacteria</taxon>
        <taxon>Katanobacteria</taxon>
    </lineage>
</organism>
<gene>
    <name evidence="1" type="ORF">A3J33_00340</name>
</gene>
<reference evidence="1 2" key="1">
    <citation type="journal article" date="2016" name="Nat. Commun.">
        <title>Thousands of microbial genomes shed light on interconnected biogeochemical processes in an aquifer system.</title>
        <authorList>
            <person name="Anantharaman K."/>
            <person name="Brown C.T."/>
            <person name="Hug L.A."/>
            <person name="Sharon I."/>
            <person name="Castelle C.J."/>
            <person name="Probst A.J."/>
            <person name="Thomas B.C."/>
            <person name="Singh A."/>
            <person name="Wilkins M.J."/>
            <person name="Karaoz U."/>
            <person name="Brodie E.L."/>
            <person name="Williams K.H."/>
            <person name="Hubbard S.S."/>
            <person name="Banfield J.F."/>
        </authorList>
    </citation>
    <scope>NUCLEOTIDE SEQUENCE [LARGE SCALE GENOMIC DNA]</scope>
</reference>
<evidence type="ECO:0000313" key="2">
    <source>
        <dbReference type="Proteomes" id="UP000176492"/>
    </source>
</evidence>
<protein>
    <recommendedName>
        <fullName evidence="3">Hydrogenase maturation protease</fullName>
    </recommendedName>
</protein>
<dbReference type="EMBL" id="MEVM01000067">
    <property type="protein sequence ID" value="OGC68641.1"/>
    <property type="molecule type" value="Genomic_DNA"/>
</dbReference>